<evidence type="ECO:0000313" key="7">
    <source>
        <dbReference type="Proteomes" id="UP000033874"/>
    </source>
</evidence>
<comment type="function">
    <text evidence="1">Is involved in generating a small heat-stable compound (Nod), an acylated oligomer of N-acetylglucosamine, that stimulates mitosis in various plant protoplasts.</text>
</comment>
<dbReference type="PATRIC" id="fig|56193.3.peg.4070"/>
<protein>
    <recommendedName>
        <fullName evidence="3">Chitooligosaccharide deacetylase</fullName>
    </recommendedName>
    <alternativeName>
        <fullName evidence="4">Nodulation protein B</fullName>
    </alternativeName>
</protein>
<keyword evidence="7" id="KW-1185">Reference proteome</keyword>
<accession>A0A0M3AL86</accession>
<dbReference type="PANTHER" id="PTHR43123">
    <property type="entry name" value="POLYSACCHARIDE DEACETYLASE-RELATED"/>
    <property type="match status" value="1"/>
</dbReference>
<evidence type="ECO:0000259" key="5">
    <source>
        <dbReference type="PROSITE" id="PS51677"/>
    </source>
</evidence>
<dbReference type="SUPFAM" id="SSF88713">
    <property type="entry name" value="Glycoside hydrolase/deacetylase"/>
    <property type="match status" value="1"/>
</dbReference>
<reference evidence="6 7" key="1">
    <citation type="submission" date="2015-04" db="EMBL/GenBank/DDBJ databases">
        <title>Genome sequence of aromatic hydrocarbons-degrading Sphingobium chungbukense DJ77.</title>
        <authorList>
            <person name="Kim Y.-C."/>
            <person name="Chae J.-C."/>
        </authorList>
    </citation>
    <scope>NUCLEOTIDE SEQUENCE [LARGE SCALE GENOMIC DNA]</scope>
    <source>
        <strain evidence="6 7">DJ77</strain>
    </source>
</reference>
<dbReference type="EMBL" id="LBIC01000009">
    <property type="protein sequence ID" value="KKW90708.1"/>
    <property type="molecule type" value="Genomic_DNA"/>
</dbReference>
<organism evidence="6 7">
    <name type="scientific">Sphingobium chungbukense</name>
    <dbReference type="NCBI Taxonomy" id="56193"/>
    <lineage>
        <taxon>Bacteria</taxon>
        <taxon>Pseudomonadati</taxon>
        <taxon>Pseudomonadota</taxon>
        <taxon>Alphaproteobacteria</taxon>
        <taxon>Sphingomonadales</taxon>
        <taxon>Sphingomonadaceae</taxon>
        <taxon>Sphingobium</taxon>
    </lineage>
</organism>
<dbReference type="PANTHER" id="PTHR43123:SF1">
    <property type="entry name" value="POLYSACCHARIDE DEACETYLASE-RELATED"/>
    <property type="match status" value="1"/>
</dbReference>
<dbReference type="GO" id="GO:0016810">
    <property type="term" value="F:hydrolase activity, acting on carbon-nitrogen (but not peptide) bonds"/>
    <property type="evidence" value="ECO:0007669"/>
    <property type="project" value="InterPro"/>
</dbReference>
<dbReference type="GO" id="GO:0005975">
    <property type="term" value="P:carbohydrate metabolic process"/>
    <property type="evidence" value="ECO:0007669"/>
    <property type="project" value="InterPro"/>
</dbReference>
<proteinExistence type="inferred from homology"/>
<comment type="caution">
    <text evidence="6">The sequence shown here is derived from an EMBL/GenBank/DDBJ whole genome shotgun (WGS) entry which is preliminary data.</text>
</comment>
<dbReference type="InterPro" id="IPR011330">
    <property type="entry name" value="Glyco_hydro/deAcase_b/a-brl"/>
</dbReference>
<evidence type="ECO:0000256" key="3">
    <source>
        <dbReference type="ARBA" id="ARBA00020071"/>
    </source>
</evidence>
<evidence type="ECO:0000256" key="4">
    <source>
        <dbReference type="ARBA" id="ARBA00032976"/>
    </source>
</evidence>
<dbReference type="STRING" id="56193.YP76_19335"/>
<evidence type="ECO:0000256" key="2">
    <source>
        <dbReference type="ARBA" id="ARBA00010973"/>
    </source>
</evidence>
<dbReference type="InterPro" id="IPR002509">
    <property type="entry name" value="NODB_dom"/>
</dbReference>
<comment type="similarity">
    <text evidence="2">Belongs to the polysaccharide deacetylase family.</text>
</comment>
<feature type="domain" description="NodB homology" evidence="5">
    <location>
        <begin position="54"/>
        <end position="273"/>
    </location>
</feature>
<name>A0A0M3AL86_9SPHN</name>
<dbReference type="Pfam" id="PF01522">
    <property type="entry name" value="Polysacc_deac_1"/>
    <property type="match status" value="1"/>
</dbReference>
<dbReference type="RefSeq" id="WP_046765208.1">
    <property type="nucleotide sequence ID" value="NZ_LBIC01000009.1"/>
</dbReference>
<gene>
    <name evidence="6" type="ORF">YP76_19335</name>
</gene>
<dbReference type="PROSITE" id="PS51677">
    <property type="entry name" value="NODB"/>
    <property type="match status" value="1"/>
</dbReference>
<sequence length="288" mass="33209">MIEERIDWPNGAKLALSVVVNVEEGSEMTVARGDRGMEPVDELGIHIKSAIRNYGNESNYRYGIKAGAPRIVRLLRDYDIKASWTVAALSLENHPDIAQAIAELGHEPVSHGWRWVHQFKMNEEQEREFIRKAVQSIEKTVGVRPYGWLSRYFHTDNTRRLLIEEGFAYHMDDYSGDVPFWDRDTVPGKPIAIVPYQLDSNDMKMWTDPAMTPTQWLEYAKNCFDQLYREGEAGNPKMMSLGLHLRIIGRPGRIWALEEFFRHVTAKKHVWITTRHAIAQHLAKVDPA</sequence>
<evidence type="ECO:0000313" key="6">
    <source>
        <dbReference type="EMBL" id="KKW90708.1"/>
    </source>
</evidence>
<dbReference type="Gene3D" id="3.20.20.370">
    <property type="entry name" value="Glycoside hydrolase/deacetylase"/>
    <property type="match status" value="1"/>
</dbReference>
<dbReference type="Proteomes" id="UP000033874">
    <property type="component" value="Unassembled WGS sequence"/>
</dbReference>
<dbReference type="AlphaFoldDB" id="A0A0M3AL86"/>
<evidence type="ECO:0000256" key="1">
    <source>
        <dbReference type="ARBA" id="ARBA00003236"/>
    </source>
</evidence>